<sequence length="150" mass="16825">MNYETYKKYRLIVIAYVALLTSYGITSKEVLVVFGAVLTGMLFMFLLRRNLDKEEVLVDELVLKVSEKAANASMALCTIAFAVAGLILMNIVSILSLIDGKPVIAQPWEGYVNMGITLSWSAMALLISFVGFKYYYGRKYGLLGRQRRCD</sequence>
<dbReference type="InParanoid" id="D7DSC0"/>
<dbReference type="InterPro" id="IPR019235">
    <property type="entry name" value="DUF2178_TM"/>
</dbReference>
<accession>D7DSC0</accession>
<reference evidence="2 3" key="1">
    <citation type="submission" date="2010-05" db="EMBL/GenBank/DDBJ databases">
        <title>Complete sequence of Methanococcus voltae A3.</title>
        <authorList>
            <consortium name="US DOE Joint Genome Institute"/>
            <person name="Lucas S."/>
            <person name="Copeland A."/>
            <person name="Lapidus A."/>
            <person name="Cheng J.-F."/>
            <person name="Bruce D."/>
            <person name="Goodwin L."/>
            <person name="Pitluck S."/>
            <person name="Lowry S."/>
            <person name="Clum A."/>
            <person name="Land M."/>
            <person name="Hauser L."/>
            <person name="Kyrpides N."/>
            <person name="Mikhailova N."/>
            <person name="Whitman W.B."/>
            <person name="Woyke T."/>
        </authorList>
    </citation>
    <scope>NUCLEOTIDE SEQUENCE [LARGE SCALE GENOMIC DNA]</scope>
    <source>
        <strain evidence="3">ATCC BAA-1334 / A3</strain>
    </source>
</reference>
<keyword evidence="1" id="KW-0812">Transmembrane</keyword>
<dbReference type="OrthoDB" id="376085at2157"/>
<organism evidence="2 3">
    <name type="scientific">Methanococcus voltae (strain ATCC BAA-1334 / A3)</name>
    <dbReference type="NCBI Taxonomy" id="456320"/>
    <lineage>
        <taxon>Archaea</taxon>
        <taxon>Methanobacteriati</taxon>
        <taxon>Methanobacteriota</taxon>
        <taxon>Methanomada group</taxon>
        <taxon>Methanococci</taxon>
        <taxon>Methanococcales</taxon>
        <taxon>Methanococcaceae</taxon>
        <taxon>Methanococcus</taxon>
    </lineage>
</organism>
<protein>
    <submittedName>
        <fullName evidence="2">Uncharacterized protein</fullName>
    </submittedName>
</protein>
<feature type="transmembrane region" description="Helical" evidence="1">
    <location>
        <begin position="74"/>
        <end position="98"/>
    </location>
</feature>
<evidence type="ECO:0000313" key="2">
    <source>
        <dbReference type="EMBL" id="ADI36030.1"/>
    </source>
</evidence>
<gene>
    <name evidence="2" type="ordered locus">Mvol_0370</name>
</gene>
<keyword evidence="1" id="KW-1133">Transmembrane helix</keyword>
<name>D7DSC0_METV3</name>
<dbReference type="eggNOG" id="arCOG04440">
    <property type="taxonomic scope" value="Archaea"/>
</dbReference>
<dbReference type="Proteomes" id="UP000007722">
    <property type="component" value="Chromosome"/>
</dbReference>
<dbReference type="EMBL" id="CP002057">
    <property type="protein sequence ID" value="ADI36030.1"/>
    <property type="molecule type" value="Genomic_DNA"/>
</dbReference>
<dbReference type="HOGENOM" id="CLU_1736454_0_0_2"/>
<feature type="transmembrane region" description="Helical" evidence="1">
    <location>
        <begin position="118"/>
        <end position="136"/>
    </location>
</feature>
<feature type="transmembrane region" description="Helical" evidence="1">
    <location>
        <begin position="9"/>
        <end position="25"/>
    </location>
</feature>
<feature type="transmembrane region" description="Helical" evidence="1">
    <location>
        <begin position="31"/>
        <end position="47"/>
    </location>
</feature>
<proteinExistence type="predicted"/>
<keyword evidence="3" id="KW-1185">Reference proteome</keyword>
<evidence type="ECO:0000256" key="1">
    <source>
        <dbReference type="SAM" id="Phobius"/>
    </source>
</evidence>
<dbReference type="Pfam" id="PF09946">
    <property type="entry name" value="DUF2178"/>
    <property type="match status" value="1"/>
</dbReference>
<keyword evidence="1" id="KW-0472">Membrane</keyword>
<dbReference type="AlphaFoldDB" id="D7DSC0"/>
<dbReference type="KEGG" id="mvo:Mvol_0370"/>
<evidence type="ECO:0000313" key="3">
    <source>
        <dbReference type="Proteomes" id="UP000007722"/>
    </source>
</evidence>